<evidence type="ECO:0000313" key="1">
    <source>
        <dbReference type="EMBL" id="KWV69806.1"/>
    </source>
</evidence>
<dbReference type="PATRIC" id="fig|294.195.peg.6649"/>
<dbReference type="Proteomes" id="UP000063434">
    <property type="component" value="Unassembled WGS sequence"/>
</dbReference>
<sequence>MVVERHLEQWAQAEAAFRLQGLHQLLERQILMGLGLQRALLDLCEHLADGGMPVDISLEYLGVDEKAKQAFGLDTVAIGDRHADTDVLLAAVAMQQHLIGRQQQHEQRDAFAPGQVLEAIDQRRRQRDIQTCTAMGRHGWTLVIKRQLQYWLLTAEQIAPVIELTSLFPSLHPVALPHCVVGILERQRRQVQRLTLAERGVELHQFVDHYLHRPAVRDDVMLHQHQHVFLWSQTQQADAHQRALAQIEWLGDQRFDHRLQPCLIGVH</sequence>
<protein>
    <submittedName>
        <fullName evidence="1">Uncharacterized protein</fullName>
    </submittedName>
</protein>
<evidence type="ECO:0000313" key="2">
    <source>
        <dbReference type="Proteomes" id="UP000063434"/>
    </source>
</evidence>
<comment type="caution">
    <text evidence="1">The sequence shown here is derived from an EMBL/GenBank/DDBJ whole genome shotgun (WGS) entry which is preliminary data.</text>
</comment>
<dbReference type="EMBL" id="LCYC01000064">
    <property type="protein sequence ID" value="KWV69806.1"/>
    <property type="molecule type" value="Genomic_DNA"/>
</dbReference>
<reference evidence="1 2" key="1">
    <citation type="submission" date="2015-05" db="EMBL/GenBank/DDBJ databases">
        <title>A genomic and transcriptomic approach to investigate the blue pigment phenotype in Pseudomonas fluorescens.</title>
        <authorList>
            <person name="Andreani N.A."/>
            <person name="Cardazzo B."/>
        </authorList>
    </citation>
    <scope>NUCLEOTIDE SEQUENCE [LARGE SCALE GENOMIC DNA]</scope>
    <source>
        <strain evidence="1 2">Ps_40</strain>
    </source>
</reference>
<organism evidence="1 2">
    <name type="scientific">Pseudomonas fluorescens</name>
    <dbReference type="NCBI Taxonomy" id="294"/>
    <lineage>
        <taxon>Bacteria</taxon>
        <taxon>Pseudomonadati</taxon>
        <taxon>Pseudomonadota</taxon>
        <taxon>Gammaproteobacteria</taxon>
        <taxon>Pseudomonadales</taxon>
        <taxon>Pseudomonadaceae</taxon>
        <taxon>Pseudomonas</taxon>
    </lineage>
</organism>
<gene>
    <name evidence="1" type="ORF">PFL603g_06253</name>
</gene>
<accession>A0A120FWE5</accession>
<name>A0A120FWE5_PSEFL</name>
<proteinExistence type="predicted"/>
<dbReference type="AlphaFoldDB" id="A0A120FWE5"/>
<dbReference type="AntiFam" id="ANF00178">
    <property type="entry name" value="Shadow ORF (opposite dhbF)"/>
</dbReference>